<organism evidence="1 2">
    <name type="scientific">Mesobacillus zeae</name>
    <dbReference type="NCBI Taxonomy" id="1917180"/>
    <lineage>
        <taxon>Bacteria</taxon>
        <taxon>Bacillati</taxon>
        <taxon>Bacillota</taxon>
        <taxon>Bacilli</taxon>
        <taxon>Bacillales</taxon>
        <taxon>Bacillaceae</taxon>
        <taxon>Mesobacillus</taxon>
    </lineage>
</organism>
<proteinExistence type="predicted"/>
<dbReference type="OrthoDB" id="501284at2"/>
<name>A0A398B1J6_9BACI</name>
<reference evidence="1 2" key="1">
    <citation type="submission" date="2018-08" db="EMBL/GenBank/DDBJ databases">
        <title>Bacillus jemisoniae sp. nov., Bacillus chryseoplanitiae sp. nov., Bacillus resnikiae sp. nov., and Bacillus frankliniae sp. nov., isolated from Viking spacecraft and associated surfaces.</title>
        <authorList>
            <person name="Seuylemezian A."/>
            <person name="Vaishampayan P."/>
        </authorList>
    </citation>
    <scope>NUCLEOTIDE SEQUENCE [LARGE SCALE GENOMIC DNA]</scope>
    <source>
        <strain evidence="1 2">JJ-247</strain>
    </source>
</reference>
<dbReference type="AlphaFoldDB" id="A0A398B1J6"/>
<evidence type="ECO:0000313" key="1">
    <source>
        <dbReference type="EMBL" id="RID82778.1"/>
    </source>
</evidence>
<evidence type="ECO:0000313" key="2">
    <source>
        <dbReference type="Proteomes" id="UP000265816"/>
    </source>
</evidence>
<sequence length="68" mass="7864">MAETKHLPEIIIADRGEFEGYSVENLINNLNIKIENTTAYRGDLKGFVDYRLDATLNLCHLQKQENIR</sequence>
<accession>A0A398B1J6</accession>
<comment type="caution">
    <text evidence="1">The sequence shown here is derived from an EMBL/GenBank/DDBJ whole genome shotgun (WGS) entry which is preliminary data.</text>
</comment>
<dbReference type="Proteomes" id="UP000265816">
    <property type="component" value="Unassembled WGS sequence"/>
</dbReference>
<dbReference type="EMBL" id="QWVT01000032">
    <property type="protein sequence ID" value="RID82778.1"/>
    <property type="molecule type" value="Genomic_DNA"/>
</dbReference>
<keyword evidence="2" id="KW-1185">Reference proteome</keyword>
<protein>
    <submittedName>
        <fullName evidence="1">Uncharacterized protein</fullName>
    </submittedName>
</protein>
<gene>
    <name evidence="1" type="ORF">D1970_17910</name>
</gene>